<dbReference type="PROSITE" id="PS50082">
    <property type="entry name" value="WD_REPEATS_2"/>
    <property type="match status" value="1"/>
</dbReference>
<evidence type="ECO:0000256" key="1">
    <source>
        <dbReference type="ARBA" id="ARBA00022574"/>
    </source>
</evidence>
<dbReference type="SMART" id="SM00320">
    <property type="entry name" value="WD40"/>
    <property type="match status" value="2"/>
</dbReference>
<gene>
    <name evidence="4" type="ORF">BRENAR_LOCUS3722</name>
</gene>
<dbReference type="InterPro" id="IPR001680">
    <property type="entry name" value="WD40_rpt"/>
</dbReference>
<feature type="repeat" description="WD" evidence="3">
    <location>
        <begin position="310"/>
        <end position="344"/>
    </location>
</feature>
<organism evidence="4 5">
    <name type="scientific">Brettanomyces naardenensis</name>
    <name type="common">Yeast</name>
    <dbReference type="NCBI Taxonomy" id="13370"/>
    <lineage>
        <taxon>Eukaryota</taxon>
        <taxon>Fungi</taxon>
        <taxon>Dikarya</taxon>
        <taxon>Ascomycota</taxon>
        <taxon>Saccharomycotina</taxon>
        <taxon>Pichiomycetes</taxon>
        <taxon>Pichiales</taxon>
        <taxon>Pichiaceae</taxon>
        <taxon>Brettanomyces</taxon>
    </lineage>
</organism>
<keyword evidence="2" id="KW-0677">Repeat</keyword>
<evidence type="ECO:0000256" key="3">
    <source>
        <dbReference type="PROSITE-ProRule" id="PRU00221"/>
    </source>
</evidence>
<protein>
    <submittedName>
        <fullName evidence="4">DEKNAAC104020</fullName>
    </submittedName>
</protein>
<sequence>MQKLQDRLDRAIATIDLSVEELPTFNKFKEDISQIRSSYWRIDGSSEPNPMECLTKMSSLSVDGRLVAIGSTSDYDNLRIYDLDTNKTLMTHLNTITLPDIHSIQWLYDPSDDNGSSSSNDDDSIRFLLTGHIDGISNLTMIPIGDNSEIRNAQIIKRFNHKKHLNNAPDNHLVANNGKPTDVIYQQAVTPRSWKTCNKNSLISIYRENVFLWDTTRSRYPILTNKVKGISSFDANIENDGLLALTGTFGVSLFDMRSSGSDCFFIPDKLNKECTTVSWCKEDPNYLCSADLKDQMTVWDIRNLKPLATLDAHSDSITSIQWDNLGSIYSSSNDGRIIYWDLSNLNLSAGHEECIKCTTKNSFNMDFTYNEIGTCIPVSNSSVVAMLSVGNGMTLTMDETFLGLHSKVEKSSDGDRRSSAATLVEDASQPKYVRSRQRYSSDTLINM</sequence>
<dbReference type="Proteomes" id="UP000290900">
    <property type="component" value="Unassembled WGS sequence"/>
</dbReference>
<keyword evidence="1 3" id="KW-0853">WD repeat</keyword>
<evidence type="ECO:0000256" key="2">
    <source>
        <dbReference type="ARBA" id="ARBA00022737"/>
    </source>
</evidence>
<proteinExistence type="predicted"/>
<dbReference type="Gene3D" id="2.130.10.10">
    <property type="entry name" value="YVTN repeat-like/Quinoprotein amine dehydrogenase"/>
    <property type="match status" value="1"/>
</dbReference>
<dbReference type="PROSITE" id="PS50294">
    <property type="entry name" value="WD_REPEATS_REGION"/>
    <property type="match status" value="1"/>
</dbReference>
<evidence type="ECO:0000313" key="5">
    <source>
        <dbReference type="Proteomes" id="UP000290900"/>
    </source>
</evidence>
<reference evidence="4 5" key="1">
    <citation type="submission" date="2018-12" db="EMBL/GenBank/DDBJ databases">
        <authorList>
            <person name="Tiukova I."/>
            <person name="Dainat J."/>
        </authorList>
    </citation>
    <scope>NUCLEOTIDE SEQUENCE [LARGE SCALE GENOMIC DNA]</scope>
</reference>
<keyword evidence="5" id="KW-1185">Reference proteome</keyword>
<dbReference type="InterPro" id="IPR050459">
    <property type="entry name" value="WD_repeat_RBAP46/RBAP48/MSI1"/>
</dbReference>
<dbReference type="EMBL" id="CAACVR010000034">
    <property type="protein sequence ID" value="VEU22991.1"/>
    <property type="molecule type" value="Genomic_DNA"/>
</dbReference>
<dbReference type="InParanoid" id="A0A448YQ04"/>
<dbReference type="STRING" id="13370.A0A448YQ04"/>
<dbReference type="InterPro" id="IPR036322">
    <property type="entry name" value="WD40_repeat_dom_sf"/>
</dbReference>
<accession>A0A448YQ04</accession>
<dbReference type="FunCoup" id="A0A448YQ04">
    <property type="interactions" value="40"/>
</dbReference>
<dbReference type="AlphaFoldDB" id="A0A448YQ04"/>
<dbReference type="InterPro" id="IPR015943">
    <property type="entry name" value="WD40/YVTN_repeat-like_dom_sf"/>
</dbReference>
<evidence type="ECO:0000313" key="4">
    <source>
        <dbReference type="EMBL" id="VEU22991.1"/>
    </source>
</evidence>
<dbReference type="PANTHER" id="PTHR22850">
    <property type="entry name" value="WD40 REPEAT FAMILY"/>
    <property type="match status" value="1"/>
</dbReference>
<dbReference type="SUPFAM" id="SSF50978">
    <property type="entry name" value="WD40 repeat-like"/>
    <property type="match status" value="1"/>
</dbReference>
<name>A0A448YQ04_BRENA</name>
<dbReference type="OrthoDB" id="361494at2759"/>